<feature type="repeat" description="WD" evidence="3">
    <location>
        <begin position="294"/>
        <end position="335"/>
    </location>
</feature>
<evidence type="ECO:0000256" key="2">
    <source>
        <dbReference type="ARBA" id="ARBA00022737"/>
    </source>
</evidence>
<dbReference type="PROSITE" id="PS50082">
    <property type="entry name" value="WD_REPEATS_2"/>
    <property type="match status" value="1"/>
</dbReference>
<evidence type="ECO:0000256" key="1">
    <source>
        <dbReference type="ARBA" id="ARBA00022574"/>
    </source>
</evidence>
<evidence type="ECO:0000313" key="4">
    <source>
        <dbReference type="EMBL" id="MBB6033259.1"/>
    </source>
</evidence>
<dbReference type="InterPro" id="IPR019775">
    <property type="entry name" value="WD40_repeat_CS"/>
</dbReference>
<keyword evidence="1 3" id="KW-0853">WD repeat</keyword>
<comment type="caution">
    <text evidence="4">The sequence shown here is derived from an EMBL/GenBank/DDBJ whole genome shotgun (WGS) entry which is preliminary data.</text>
</comment>
<reference evidence="4 5" key="1">
    <citation type="submission" date="2020-08" db="EMBL/GenBank/DDBJ databases">
        <title>Genomic Encyclopedia of Type Strains, Phase IV (KMG-IV): sequencing the most valuable type-strain genomes for metagenomic binning, comparative biology and taxonomic classification.</title>
        <authorList>
            <person name="Goeker M."/>
        </authorList>
    </citation>
    <scope>NUCLEOTIDE SEQUENCE [LARGE SCALE GENOMIC DNA]</scope>
    <source>
        <strain evidence="4 5">YIM 65646</strain>
    </source>
</reference>
<evidence type="ECO:0000256" key="3">
    <source>
        <dbReference type="PROSITE-ProRule" id="PRU00221"/>
    </source>
</evidence>
<dbReference type="PROSITE" id="PS50294">
    <property type="entry name" value="WD_REPEATS_REGION"/>
    <property type="match status" value="1"/>
</dbReference>
<evidence type="ECO:0000313" key="5">
    <source>
        <dbReference type="Proteomes" id="UP000548476"/>
    </source>
</evidence>
<dbReference type="RefSeq" id="WP_184786141.1">
    <property type="nucleotide sequence ID" value="NZ_BONT01000024.1"/>
</dbReference>
<keyword evidence="5" id="KW-1185">Reference proteome</keyword>
<sequence length="335" mass="35290">MTTFHPFRESRLPSRGGIDDFDLVHHDGRLLAVCADAGGAVHTWDPAADEWRHHPLDMPFRSGDGMDFTEIDAIAAVVADGRIVVGGGAQHQPFALWDLETGAVRSHARLGHAGVGRARGGALGGRPVLLAGDSSAPPRLRVWDADGGDAAEPPEFLGGFDGTGDVAVAELGGVPVVVWGQWDGTVSVWDVEKGECVRNFAEPDIAVHGVGVATVDGAERVVAAGHDVVLLGDPATGVWSSPAEEDEEADDFDETGIRCMDTGAVAGRPIAVTGTAGGRVRMWDLTELRPVAEADAHERDVHAVRVTVLDGRTVAVTGGRDGFLRLWDLDSVAYR</sequence>
<dbReference type="AlphaFoldDB" id="A0A841FKU1"/>
<dbReference type="PANTHER" id="PTHR19855">
    <property type="entry name" value="WD40 REPEAT PROTEIN 12, 37"/>
    <property type="match status" value="1"/>
</dbReference>
<dbReference type="PROSITE" id="PS00678">
    <property type="entry name" value="WD_REPEATS_1"/>
    <property type="match status" value="1"/>
</dbReference>
<dbReference type="Proteomes" id="UP000548476">
    <property type="component" value="Unassembled WGS sequence"/>
</dbReference>
<dbReference type="InterPro" id="IPR015943">
    <property type="entry name" value="WD40/YVTN_repeat-like_dom_sf"/>
</dbReference>
<proteinExistence type="predicted"/>
<dbReference type="InterPro" id="IPR011047">
    <property type="entry name" value="Quinoprotein_ADH-like_sf"/>
</dbReference>
<gene>
    <name evidence="4" type="ORF">HNR73_001106</name>
</gene>
<dbReference type="PANTHER" id="PTHR19855:SF11">
    <property type="entry name" value="RIBOSOME BIOGENESIS PROTEIN WDR12"/>
    <property type="match status" value="1"/>
</dbReference>
<accession>A0A841FKU1</accession>
<dbReference type="Pfam" id="PF00400">
    <property type="entry name" value="WD40"/>
    <property type="match status" value="1"/>
</dbReference>
<dbReference type="EMBL" id="JACHGT010000002">
    <property type="protein sequence ID" value="MBB6033259.1"/>
    <property type="molecule type" value="Genomic_DNA"/>
</dbReference>
<keyword evidence="2" id="KW-0677">Repeat</keyword>
<name>A0A841FKU1_9ACTN</name>
<dbReference type="SUPFAM" id="SSF50998">
    <property type="entry name" value="Quinoprotein alcohol dehydrogenase-like"/>
    <property type="match status" value="1"/>
</dbReference>
<protein>
    <submittedName>
        <fullName evidence="4">WD40 repeat protein</fullName>
    </submittedName>
</protein>
<dbReference type="Gene3D" id="2.130.10.10">
    <property type="entry name" value="YVTN repeat-like/Quinoprotein amine dehydrogenase"/>
    <property type="match status" value="2"/>
</dbReference>
<dbReference type="InterPro" id="IPR001680">
    <property type="entry name" value="WD40_rpt"/>
</dbReference>
<organism evidence="4 5">
    <name type="scientific">Phytomonospora endophytica</name>
    <dbReference type="NCBI Taxonomy" id="714109"/>
    <lineage>
        <taxon>Bacteria</taxon>
        <taxon>Bacillati</taxon>
        <taxon>Actinomycetota</taxon>
        <taxon>Actinomycetes</taxon>
        <taxon>Micromonosporales</taxon>
        <taxon>Micromonosporaceae</taxon>
        <taxon>Phytomonospora</taxon>
    </lineage>
</organism>